<dbReference type="RefSeq" id="WP_202780773.1">
    <property type="nucleotide sequence ID" value="NZ_CP065425.1"/>
</dbReference>
<evidence type="ECO:0000313" key="2">
    <source>
        <dbReference type="Proteomes" id="UP000595691"/>
    </source>
</evidence>
<name>A0ABX7E836_9BACI</name>
<dbReference type="Proteomes" id="UP000595691">
    <property type="component" value="Chromosome"/>
</dbReference>
<sequence>MKLGLKRDEVRLETHTVEWHKEFHRVKQEILKSTPIRENRIEHIGSTAIKDMVAKPILDLVVGVDDIENVDKVIFQGLKEAGFLRLRVQLPNEIVLAKFTDESYEEKTHYIHLVEYDSELWRNLIFFRDYLNSNQTAREQYKNLKIEFVKEKNGGINEYTDYKEQFVSEIYGKRI</sequence>
<organism evidence="1 2">
    <name type="scientific">Heyndrickxia vini</name>
    <dbReference type="NCBI Taxonomy" id="1476025"/>
    <lineage>
        <taxon>Bacteria</taxon>
        <taxon>Bacillati</taxon>
        <taxon>Bacillota</taxon>
        <taxon>Bacilli</taxon>
        <taxon>Bacillales</taxon>
        <taxon>Bacillaceae</taxon>
        <taxon>Heyndrickxia</taxon>
    </lineage>
</organism>
<gene>
    <name evidence="1" type="ORF">I5776_11005</name>
</gene>
<dbReference type="InterPro" id="IPR043519">
    <property type="entry name" value="NT_sf"/>
</dbReference>
<evidence type="ECO:0000313" key="1">
    <source>
        <dbReference type="EMBL" id="QQZ11510.1"/>
    </source>
</evidence>
<reference evidence="1 2" key="1">
    <citation type="submission" date="2020-11" db="EMBL/GenBank/DDBJ databases">
        <title>Taxonomic evaluation of the Bacillus sporothermodurans group of bacteria based on whole genome sequences.</title>
        <authorList>
            <person name="Fiedler G."/>
            <person name="Herbstmann A.-D."/>
            <person name="Doll E."/>
            <person name="Wenning M."/>
            <person name="Brinks E."/>
            <person name="Kabisch J."/>
            <person name="Breitenwieser F."/>
            <person name="Lappann M."/>
            <person name="Boehnlein C."/>
            <person name="Franz C."/>
        </authorList>
    </citation>
    <scope>NUCLEOTIDE SEQUENCE [LARGE SCALE GENOMIC DNA]</scope>
    <source>
        <strain evidence="1 2">JCM 19841</strain>
    </source>
</reference>
<dbReference type="Pfam" id="PF04229">
    <property type="entry name" value="GrpB"/>
    <property type="match status" value="1"/>
</dbReference>
<protein>
    <submittedName>
        <fullName evidence="1">GrpB family protein</fullName>
    </submittedName>
</protein>
<keyword evidence="2" id="KW-1185">Reference proteome</keyword>
<dbReference type="PANTHER" id="PTHR34822">
    <property type="entry name" value="GRPB DOMAIN PROTEIN (AFU_ORTHOLOGUE AFUA_1G01530)"/>
    <property type="match status" value="1"/>
</dbReference>
<dbReference type="Gene3D" id="3.30.460.10">
    <property type="entry name" value="Beta Polymerase, domain 2"/>
    <property type="match status" value="1"/>
</dbReference>
<dbReference type="EMBL" id="CP065425">
    <property type="protein sequence ID" value="QQZ11510.1"/>
    <property type="molecule type" value="Genomic_DNA"/>
</dbReference>
<dbReference type="PANTHER" id="PTHR34822:SF1">
    <property type="entry name" value="GRPB FAMILY PROTEIN"/>
    <property type="match status" value="1"/>
</dbReference>
<accession>A0ABX7E836</accession>
<dbReference type="SUPFAM" id="SSF81301">
    <property type="entry name" value="Nucleotidyltransferase"/>
    <property type="match status" value="1"/>
</dbReference>
<dbReference type="InterPro" id="IPR007344">
    <property type="entry name" value="GrpB/CoaE"/>
</dbReference>
<proteinExistence type="predicted"/>